<evidence type="ECO:0000313" key="2">
    <source>
        <dbReference type="Proteomes" id="UP000809349"/>
    </source>
</evidence>
<gene>
    <name evidence="1" type="ORF">I4X03_000480</name>
</gene>
<sequence>MKPVRIAALAALCALLGGCLEVEQHPAWVHGEIAGKPDNLPYQVWFHNDKLAWSAAIQNRTLKQNEYLRALP</sequence>
<evidence type="ECO:0008006" key="3">
    <source>
        <dbReference type="Google" id="ProtNLM"/>
    </source>
</evidence>
<reference evidence="1 2" key="1">
    <citation type="submission" date="2021-01" db="EMBL/GenBank/DDBJ databases">
        <authorList>
            <person name="Ruan W."/>
            <person name="Khan S.A."/>
            <person name="Jeon C.O."/>
        </authorList>
    </citation>
    <scope>NUCLEOTIDE SEQUENCE [LARGE SCALE GENOMIC DNA]</scope>
    <source>
        <strain evidence="1 2">R798</strain>
    </source>
</reference>
<dbReference type="RefSeq" id="WP_223464193.1">
    <property type="nucleotide sequence ID" value="NZ_JAFBIL020000001.1"/>
</dbReference>
<dbReference type="PROSITE" id="PS51257">
    <property type="entry name" value="PROKAR_LIPOPROTEIN"/>
    <property type="match status" value="1"/>
</dbReference>
<comment type="caution">
    <text evidence="1">The sequence shown here is derived from an EMBL/GenBank/DDBJ whole genome shotgun (WGS) entry which is preliminary data.</text>
</comment>
<keyword evidence="2" id="KW-1185">Reference proteome</keyword>
<dbReference type="EMBL" id="JAFBIL020000001">
    <property type="protein sequence ID" value="MBZ2205730.1"/>
    <property type="molecule type" value="Genomic_DNA"/>
</dbReference>
<organism evidence="1 2">
    <name type="scientific">Massilia soli</name>
    <dbReference type="NCBI Taxonomy" id="2792854"/>
    <lineage>
        <taxon>Bacteria</taxon>
        <taxon>Pseudomonadati</taxon>
        <taxon>Pseudomonadota</taxon>
        <taxon>Betaproteobacteria</taxon>
        <taxon>Burkholderiales</taxon>
        <taxon>Oxalobacteraceae</taxon>
        <taxon>Telluria group</taxon>
        <taxon>Massilia</taxon>
    </lineage>
</organism>
<accession>A0ABS7SIT0</accession>
<evidence type="ECO:0000313" key="1">
    <source>
        <dbReference type="EMBL" id="MBZ2205730.1"/>
    </source>
</evidence>
<reference evidence="1 2" key="2">
    <citation type="submission" date="2021-08" db="EMBL/GenBank/DDBJ databases">
        <title>Massilia sp. R798.</title>
        <authorList>
            <person name="Baek J.H."/>
            <person name="Jung H.S."/>
            <person name="Kim K.R."/>
            <person name="Jeon C.O."/>
        </authorList>
    </citation>
    <scope>NUCLEOTIDE SEQUENCE [LARGE SCALE GENOMIC DNA]</scope>
    <source>
        <strain evidence="1 2">R798</strain>
    </source>
</reference>
<name>A0ABS7SIT0_9BURK</name>
<protein>
    <recommendedName>
        <fullName evidence="3">Lipoprotein</fullName>
    </recommendedName>
</protein>
<proteinExistence type="predicted"/>
<dbReference type="Proteomes" id="UP000809349">
    <property type="component" value="Unassembled WGS sequence"/>
</dbReference>